<keyword evidence="2" id="KW-1185">Reference proteome</keyword>
<proteinExistence type="predicted"/>
<gene>
    <name evidence="1" type="ORF">BU25DRAFT_316919</name>
</gene>
<evidence type="ECO:0000313" key="1">
    <source>
        <dbReference type="EMBL" id="KAF2630284.1"/>
    </source>
</evidence>
<feature type="non-terminal residue" evidence="1">
    <location>
        <position position="111"/>
    </location>
</feature>
<evidence type="ECO:0000313" key="2">
    <source>
        <dbReference type="Proteomes" id="UP000799754"/>
    </source>
</evidence>
<dbReference type="Proteomes" id="UP000799754">
    <property type="component" value="Unassembled WGS sequence"/>
</dbReference>
<reference evidence="1" key="1">
    <citation type="journal article" date="2020" name="Stud. Mycol.">
        <title>101 Dothideomycetes genomes: a test case for predicting lifestyles and emergence of pathogens.</title>
        <authorList>
            <person name="Haridas S."/>
            <person name="Albert R."/>
            <person name="Binder M."/>
            <person name="Bloem J."/>
            <person name="Labutti K."/>
            <person name="Salamov A."/>
            <person name="Andreopoulos B."/>
            <person name="Baker S."/>
            <person name="Barry K."/>
            <person name="Bills G."/>
            <person name="Bluhm B."/>
            <person name="Cannon C."/>
            <person name="Castanera R."/>
            <person name="Culley D."/>
            <person name="Daum C."/>
            <person name="Ezra D."/>
            <person name="Gonzalez J."/>
            <person name="Henrissat B."/>
            <person name="Kuo A."/>
            <person name="Liang C."/>
            <person name="Lipzen A."/>
            <person name="Lutzoni F."/>
            <person name="Magnuson J."/>
            <person name="Mondo S."/>
            <person name="Nolan M."/>
            <person name="Ohm R."/>
            <person name="Pangilinan J."/>
            <person name="Park H.-J."/>
            <person name="Ramirez L."/>
            <person name="Alfaro M."/>
            <person name="Sun H."/>
            <person name="Tritt A."/>
            <person name="Yoshinaga Y."/>
            <person name="Zwiers L.-H."/>
            <person name="Turgeon B."/>
            <person name="Goodwin S."/>
            <person name="Spatafora J."/>
            <person name="Crous P."/>
            <person name="Grigoriev I."/>
        </authorList>
    </citation>
    <scope>NUCLEOTIDE SEQUENCE</scope>
    <source>
        <strain evidence="1">CBS 525.71</strain>
    </source>
</reference>
<organism evidence="1 2">
    <name type="scientific">Macroventuria anomochaeta</name>
    <dbReference type="NCBI Taxonomy" id="301207"/>
    <lineage>
        <taxon>Eukaryota</taxon>
        <taxon>Fungi</taxon>
        <taxon>Dikarya</taxon>
        <taxon>Ascomycota</taxon>
        <taxon>Pezizomycotina</taxon>
        <taxon>Dothideomycetes</taxon>
        <taxon>Pleosporomycetidae</taxon>
        <taxon>Pleosporales</taxon>
        <taxon>Pleosporineae</taxon>
        <taxon>Didymellaceae</taxon>
        <taxon>Macroventuria</taxon>
    </lineage>
</organism>
<dbReference type="EMBL" id="MU006707">
    <property type="protein sequence ID" value="KAF2630284.1"/>
    <property type="molecule type" value="Genomic_DNA"/>
</dbReference>
<protein>
    <submittedName>
        <fullName evidence="1">Uncharacterized protein</fullName>
    </submittedName>
</protein>
<comment type="caution">
    <text evidence="1">The sequence shown here is derived from an EMBL/GenBank/DDBJ whole genome shotgun (WGS) entry which is preliminary data.</text>
</comment>
<accession>A0ACB6SAD5</accession>
<feature type="non-terminal residue" evidence="1">
    <location>
        <position position="1"/>
    </location>
</feature>
<sequence length="111" mass="12183">EQFEVNSNHIYLAGKNLLLACTGYKVRHKKHFKADGSAVKLWLCQRCHLARQLNAAKVVSGTHHITEHMIKVHRIDPATGLLPETPSRPGFSSPFEAAKAAGSSSFISHSP</sequence>
<name>A0ACB6SAD5_9PLEO</name>